<name>A0A7G1P3W1_9ACTN</name>
<sequence length="79" mass="8885">MPYGADTRTRQTAGPQDRRTAGPQDKSGRLWGKGLQVPCPTAMFHVKPTPFGEEAPFIRRTVTAARRPRERAVHVFDPR</sequence>
<feature type="region of interest" description="Disordered" evidence="1">
    <location>
        <begin position="1"/>
        <end position="34"/>
    </location>
</feature>
<keyword evidence="3" id="KW-1185">Reference proteome</keyword>
<evidence type="ECO:0000256" key="1">
    <source>
        <dbReference type="SAM" id="MobiDB-lite"/>
    </source>
</evidence>
<dbReference type="Proteomes" id="UP000516444">
    <property type="component" value="Chromosome"/>
</dbReference>
<accession>A0A7G1P3W1</accession>
<protein>
    <submittedName>
        <fullName evidence="2">Uncharacterized protein</fullName>
    </submittedName>
</protein>
<proteinExistence type="predicted"/>
<evidence type="ECO:0000313" key="2">
    <source>
        <dbReference type="EMBL" id="BCL29361.1"/>
    </source>
</evidence>
<organism evidence="2 3">
    <name type="scientific">Streptomyces aurantiacus</name>
    <dbReference type="NCBI Taxonomy" id="47760"/>
    <lineage>
        <taxon>Bacteria</taxon>
        <taxon>Bacillati</taxon>
        <taxon>Actinomycetota</taxon>
        <taxon>Actinomycetes</taxon>
        <taxon>Kitasatosporales</taxon>
        <taxon>Streptomycetaceae</taxon>
        <taxon>Streptomyces</taxon>
        <taxon>Streptomyces aurantiacus group</taxon>
    </lineage>
</organism>
<dbReference type="EMBL" id="AP023440">
    <property type="protein sequence ID" value="BCL29361.1"/>
    <property type="molecule type" value="Genomic_DNA"/>
</dbReference>
<dbReference type="AlphaFoldDB" id="A0A7G1P3W1"/>
<dbReference type="KEGG" id="sgm:GCM10017557_42200"/>
<gene>
    <name evidence="2" type="ORF">GCM10017557_42200</name>
</gene>
<reference evidence="2 3" key="1">
    <citation type="journal article" date="2014" name="Int. J. Syst. Evol. Microbiol.">
        <title>Complete genome sequence of Corynebacterium casei LMG S-19264T (=DSM 44701T), isolated from a smear-ripened cheese.</title>
        <authorList>
            <consortium name="US DOE Joint Genome Institute (JGI-PGF)"/>
            <person name="Walter F."/>
            <person name="Albersmeier A."/>
            <person name="Kalinowski J."/>
            <person name="Ruckert C."/>
        </authorList>
    </citation>
    <scope>NUCLEOTIDE SEQUENCE [LARGE SCALE GENOMIC DNA]</scope>
    <source>
        <strain evidence="2 3">JCM 4677</strain>
    </source>
</reference>
<evidence type="ECO:0000313" key="3">
    <source>
        <dbReference type="Proteomes" id="UP000516444"/>
    </source>
</evidence>